<dbReference type="EMBL" id="DSAY01000123">
    <property type="protein sequence ID" value="HDP15484.1"/>
    <property type="molecule type" value="Genomic_DNA"/>
</dbReference>
<name>A0A7C1GAI1_9CREN</name>
<gene>
    <name evidence="2" type="ORF">ENN26_06920</name>
</gene>
<proteinExistence type="predicted"/>
<evidence type="ECO:0000313" key="2">
    <source>
        <dbReference type="EMBL" id="HDP15484.1"/>
    </source>
</evidence>
<dbReference type="Gene3D" id="3.10.590.10">
    <property type="entry name" value="ph1033 like domains"/>
    <property type="match status" value="1"/>
</dbReference>
<sequence length="121" mass="14033">MNYWTLVGTFRNWMIGILYGIWGVSKKAKSIWNKIQPGDRVVFYAVKTGILGTGTVECKFESKELLFPEEREEGELKWPFRLKIRVEKVFEDSKERPGNMLVTLSINELDSETFRVITGNP</sequence>
<comment type="caution">
    <text evidence="2">The sequence shown here is derived from an EMBL/GenBank/DDBJ whole genome shotgun (WGS) entry which is preliminary data.</text>
</comment>
<dbReference type="InterPro" id="IPR002740">
    <property type="entry name" value="EVE_domain"/>
</dbReference>
<dbReference type="InterPro" id="IPR015947">
    <property type="entry name" value="PUA-like_sf"/>
</dbReference>
<dbReference type="SUPFAM" id="SSF88697">
    <property type="entry name" value="PUA domain-like"/>
    <property type="match status" value="1"/>
</dbReference>
<protein>
    <submittedName>
        <fullName evidence="2">EVE domain-containing protein</fullName>
    </submittedName>
</protein>
<reference evidence="2" key="1">
    <citation type="journal article" date="2020" name="mSystems">
        <title>Genome- and Community-Level Interaction Insights into Carbon Utilization and Element Cycling Functions of Hydrothermarchaeota in Hydrothermal Sediment.</title>
        <authorList>
            <person name="Zhou Z."/>
            <person name="Liu Y."/>
            <person name="Xu W."/>
            <person name="Pan J."/>
            <person name="Luo Z.H."/>
            <person name="Li M."/>
        </authorList>
    </citation>
    <scope>NUCLEOTIDE SEQUENCE [LARGE SCALE GENOMIC DNA]</scope>
    <source>
        <strain evidence="2">SpSt-116</strain>
    </source>
</reference>
<dbReference type="AlphaFoldDB" id="A0A7C1GAI1"/>
<feature type="domain" description="EVE" evidence="1">
    <location>
        <begin position="2"/>
        <end position="91"/>
    </location>
</feature>
<organism evidence="2">
    <name type="scientific">Thermofilum adornatum</name>
    <dbReference type="NCBI Taxonomy" id="1365176"/>
    <lineage>
        <taxon>Archaea</taxon>
        <taxon>Thermoproteota</taxon>
        <taxon>Thermoprotei</taxon>
        <taxon>Thermofilales</taxon>
        <taxon>Thermofilaceae</taxon>
        <taxon>Thermofilum</taxon>
    </lineage>
</organism>
<dbReference type="Pfam" id="PF01878">
    <property type="entry name" value="EVE"/>
    <property type="match status" value="1"/>
</dbReference>
<accession>A0A7C1GAI1</accession>
<evidence type="ECO:0000259" key="1">
    <source>
        <dbReference type="Pfam" id="PF01878"/>
    </source>
</evidence>